<dbReference type="Proteomes" id="UP000198672">
    <property type="component" value="Unassembled WGS sequence"/>
</dbReference>
<name>A0A1H3DXX0_ALLWA</name>
<reference evidence="2" key="1">
    <citation type="submission" date="2016-10" db="EMBL/GenBank/DDBJ databases">
        <authorList>
            <person name="Varghese N."/>
            <person name="Submissions S."/>
        </authorList>
    </citation>
    <scope>NUCLEOTIDE SEQUENCE [LARGE SCALE GENOMIC DNA]</scope>
    <source>
        <strain evidence="2">DSM 173</strain>
    </source>
</reference>
<gene>
    <name evidence="1" type="ORF">SAMN05421644_11034</name>
</gene>
<protein>
    <submittedName>
        <fullName evidence="1">Uncharacterized protein</fullName>
    </submittedName>
</protein>
<accession>A0A1H3DXX0</accession>
<organism evidence="1 2">
    <name type="scientific">Allochromatium warmingii</name>
    <name type="common">Chromatium warmingii</name>
    <dbReference type="NCBI Taxonomy" id="61595"/>
    <lineage>
        <taxon>Bacteria</taxon>
        <taxon>Pseudomonadati</taxon>
        <taxon>Pseudomonadota</taxon>
        <taxon>Gammaproteobacteria</taxon>
        <taxon>Chromatiales</taxon>
        <taxon>Chromatiaceae</taxon>
        <taxon>Allochromatium</taxon>
    </lineage>
</organism>
<dbReference type="AlphaFoldDB" id="A0A1H3DXX0"/>
<evidence type="ECO:0000313" key="2">
    <source>
        <dbReference type="Proteomes" id="UP000198672"/>
    </source>
</evidence>
<dbReference type="STRING" id="61595.SAMN05421644_11034"/>
<dbReference type="EMBL" id="FNOW01000010">
    <property type="protein sequence ID" value="SDX70534.1"/>
    <property type="molecule type" value="Genomic_DNA"/>
</dbReference>
<keyword evidence="2" id="KW-1185">Reference proteome</keyword>
<proteinExistence type="predicted"/>
<dbReference type="RefSeq" id="WP_143117007.1">
    <property type="nucleotide sequence ID" value="NZ_FNOW01000010.1"/>
</dbReference>
<evidence type="ECO:0000313" key="1">
    <source>
        <dbReference type="EMBL" id="SDX70534.1"/>
    </source>
</evidence>
<sequence>MSNLKARIEKLEDRIRPGTVLIVLAERGETSEEAIERAARAWRRSAESFPVKIVLDFHGGAAKL</sequence>